<accession>A0A916V071</accession>
<sequence length="69" mass="7363">MVGIAPSVGAGGFALVAHPLTTSMLTDMDKQANHFIVVVRSVFTIFPYKCVMECLAFSGQATQPDMLVT</sequence>
<dbReference type="AlphaFoldDB" id="A0A916V071"/>
<proteinExistence type="predicted"/>
<evidence type="ECO:0000313" key="2">
    <source>
        <dbReference type="Proteomes" id="UP000637423"/>
    </source>
</evidence>
<comment type="caution">
    <text evidence="1">The sequence shown here is derived from an EMBL/GenBank/DDBJ whole genome shotgun (WGS) entry which is preliminary data.</text>
</comment>
<gene>
    <name evidence="1" type="ORF">GCM10011396_50860</name>
</gene>
<organism evidence="1 2">
    <name type="scientific">Undibacterium terreum</name>
    <dbReference type="NCBI Taxonomy" id="1224302"/>
    <lineage>
        <taxon>Bacteria</taxon>
        <taxon>Pseudomonadati</taxon>
        <taxon>Pseudomonadota</taxon>
        <taxon>Betaproteobacteria</taxon>
        <taxon>Burkholderiales</taxon>
        <taxon>Oxalobacteraceae</taxon>
        <taxon>Undibacterium</taxon>
    </lineage>
</organism>
<name>A0A916V071_9BURK</name>
<reference evidence="1" key="2">
    <citation type="submission" date="2020-09" db="EMBL/GenBank/DDBJ databases">
        <authorList>
            <person name="Sun Q."/>
            <person name="Zhou Y."/>
        </authorList>
    </citation>
    <scope>NUCLEOTIDE SEQUENCE</scope>
    <source>
        <strain evidence="1">CGMCC 1.10998</strain>
    </source>
</reference>
<protein>
    <submittedName>
        <fullName evidence="1">Uncharacterized protein</fullName>
    </submittedName>
</protein>
<reference evidence="1" key="1">
    <citation type="journal article" date="2014" name="Int. J. Syst. Evol. Microbiol.">
        <title>Complete genome sequence of Corynebacterium casei LMG S-19264T (=DSM 44701T), isolated from a smear-ripened cheese.</title>
        <authorList>
            <consortium name="US DOE Joint Genome Institute (JGI-PGF)"/>
            <person name="Walter F."/>
            <person name="Albersmeier A."/>
            <person name="Kalinowski J."/>
            <person name="Ruckert C."/>
        </authorList>
    </citation>
    <scope>NUCLEOTIDE SEQUENCE</scope>
    <source>
        <strain evidence="1">CGMCC 1.10998</strain>
    </source>
</reference>
<keyword evidence="2" id="KW-1185">Reference proteome</keyword>
<evidence type="ECO:0000313" key="1">
    <source>
        <dbReference type="EMBL" id="GGC97196.1"/>
    </source>
</evidence>
<dbReference type="EMBL" id="BMED01000007">
    <property type="protein sequence ID" value="GGC97196.1"/>
    <property type="molecule type" value="Genomic_DNA"/>
</dbReference>
<dbReference type="Proteomes" id="UP000637423">
    <property type="component" value="Unassembled WGS sequence"/>
</dbReference>